<feature type="transmembrane region" description="Helical" evidence="2">
    <location>
        <begin position="257"/>
        <end position="278"/>
    </location>
</feature>
<feature type="transmembrane region" description="Helical" evidence="2">
    <location>
        <begin position="224"/>
        <end position="245"/>
    </location>
</feature>
<keyword evidence="2" id="KW-1133">Transmembrane helix</keyword>
<dbReference type="AlphaFoldDB" id="A0A0A9CTY1"/>
<protein>
    <submittedName>
        <fullName evidence="3">Uncharacterized protein</fullName>
    </submittedName>
</protein>
<keyword evidence="2" id="KW-0812">Transmembrane</keyword>
<reference evidence="3" key="2">
    <citation type="journal article" date="2015" name="Data Brief">
        <title>Shoot transcriptome of the giant reed, Arundo donax.</title>
        <authorList>
            <person name="Barrero R.A."/>
            <person name="Guerrero F.D."/>
            <person name="Moolhuijzen P."/>
            <person name="Goolsby J.A."/>
            <person name="Tidwell J."/>
            <person name="Bellgard S.E."/>
            <person name="Bellgard M.I."/>
        </authorList>
    </citation>
    <scope>NUCLEOTIDE SEQUENCE</scope>
    <source>
        <tissue evidence="3">Shoot tissue taken approximately 20 cm above the soil surface</tissue>
    </source>
</reference>
<accession>A0A0A9CTY1</accession>
<evidence type="ECO:0000256" key="2">
    <source>
        <dbReference type="SAM" id="Phobius"/>
    </source>
</evidence>
<keyword evidence="2" id="KW-0472">Membrane</keyword>
<organism evidence="3">
    <name type="scientific">Arundo donax</name>
    <name type="common">Giant reed</name>
    <name type="synonym">Donax arundinaceus</name>
    <dbReference type="NCBI Taxonomy" id="35708"/>
    <lineage>
        <taxon>Eukaryota</taxon>
        <taxon>Viridiplantae</taxon>
        <taxon>Streptophyta</taxon>
        <taxon>Embryophyta</taxon>
        <taxon>Tracheophyta</taxon>
        <taxon>Spermatophyta</taxon>
        <taxon>Magnoliopsida</taxon>
        <taxon>Liliopsida</taxon>
        <taxon>Poales</taxon>
        <taxon>Poaceae</taxon>
        <taxon>PACMAD clade</taxon>
        <taxon>Arundinoideae</taxon>
        <taxon>Arundineae</taxon>
        <taxon>Arundo</taxon>
    </lineage>
</organism>
<sequence length="360" mass="38407">MAPAAAMGTTTFQDFDVEGVEPPDVCVEDEVVDPLPVLGVLGDGAPGDDTVHDAVHLGVVGVGVHQEGSPVELDGGVVVVRGEHVAGAAVDELDEALLVRPRGDHRLHQAHHGLPLVPVQRVPHEHQPLVPKTLQQQRRVEPWEVAVGGLPPPLLVGVVAAAVAHAGDLLRQKLALRLPVQRRLLPRRVVRPPPLVQVATLRQPHHRRPAAAAHGGGVQEPAHVVLLLVLLLLLLLGFLLLRPLLAVDVILPLQLHLPLLLGLGVPVAGVDLVVRGLLKDPEVRGPHPRSASPCSLGHMGWGGGGLDDVLVVQEGGHEEDGDDEARQRERRAGPARGRLLGGRRRRRGRRLAAVLHRAFL</sequence>
<evidence type="ECO:0000313" key="3">
    <source>
        <dbReference type="EMBL" id="JAD77893.1"/>
    </source>
</evidence>
<proteinExistence type="predicted"/>
<name>A0A0A9CTY1_ARUDO</name>
<dbReference type="EMBL" id="GBRH01220002">
    <property type="protein sequence ID" value="JAD77893.1"/>
    <property type="molecule type" value="Transcribed_RNA"/>
</dbReference>
<feature type="region of interest" description="Disordered" evidence="1">
    <location>
        <begin position="317"/>
        <end position="339"/>
    </location>
</feature>
<reference evidence="3" key="1">
    <citation type="submission" date="2014-09" db="EMBL/GenBank/DDBJ databases">
        <authorList>
            <person name="Magalhaes I.L.F."/>
            <person name="Oliveira U."/>
            <person name="Santos F.R."/>
            <person name="Vidigal T.H.D.A."/>
            <person name="Brescovit A.D."/>
            <person name="Santos A.J."/>
        </authorList>
    </citation>
    <scope>NUCLEOTIDE SEQUENCE</scope>
    <source>
        <tissue evidence="3">Shoot tissue taken approximately 20 cm above the soil surface</tissue>
    </source>
</reference>
<evidence type="ECO:0000256" key="1">
    <source>
        <dbReference type="SAM" id="MobiDB-lite"/>
    </source>
</evidence>